<dbReference type="PROSITE" id="PS50931">
    <property type="entry name" value="HTH_LYSR"/>
    <property type="match status" value="1"/>
</dbReference>
<keyword evidence="3" id="KW-0238">DNA-binding</keyword>
<dbReference type="Pfam" id="PF00126">
    <property type="entry name" value="HTH_1"/>
    <property type="match status" value="1"/>
</dbReference>
<reference evidence="6 7" key="1">
    <citation type="submission" date="2020-04" db="EMBL/GenBank/DDBJ databases">
        <title>Description of novel Gluconacetobacter.</title>
        <authorList>
            <person name="Sombolestani A."/>
        </authorList>
    </citation>
    <scope>NUCLEOTIDE SEQUENCE [LARGE SCALE GENOMIC DNA]</scope>
    <source>
        <strain evidence="6 7">LMG 27802</strain>
    </source>
</reference>
<dbReference type="InterPro" id="IPR000847">
    <property type="entry name" value="LysR_HTH_N"/>
</dbReference>
<dbReference type="SUPFAM" id="SSF53850">
    <property type="entry name" value="Periplasmic binding protein-like II"/>
    <property type="match status" value="1"/>
</dbReference>
<proteinExistence type="inferred from homology"/>
<comment type="caution">
    <text evidence="6">The sequence shown here is derived from an EMBL/GenBank/DDBJ whole genome shotgun (WGS) entry which is preliminary data.</text>
</comment>
<dbReference type="AlphaFoldDB" id="A0A7W4K5L9"/>
<evidence type="ECO:0000313" key="6">
    <source>
        <dbReference type="EMBL" id="MBB2200672.1"/>
    </source>
</evidence>
<evidence type="ECO:0000256" key="3">
    <source>
        <dbReference type="ARBA" id="ARBA00023125"/>
    </source>
</evidence>
<dbReference type="CDD" id="cd08422">
    <property type="entry name" value="PBP2_CrgA_like"/>
    <property type="match status" value="1"/>
</dbReference>
<dbReference type="GO" id="GO:0003700">
    <property type="term" value="F:DNA-binding transcription factor activity"/>
    <property type="evidence" value="ECO:0007669"/>
    <property type="project" value="InterPro"/>
</dbReference>
<dbReference type="InterPro" id="IPR036390">
    <property type="entry name" value="WH_DNA-bd_sf"/>
</dbReference>
<keyword evidence="2" id="KW-0805">Transcription regulation</keyword>
<dbReference type="InterPro" id="IPR058163">
    <property type="entry name" value="LysR-type_TF_proteobact-type"/>
</dbReference>
<dbReference type="Proteomes" id="UP000578030">
    <property type="component" value="Unassembled WGS sequence"/>
</dbReference>
<dbReference type="InterPro" id="IPR005119">
    <property type="entry name" value="LysR_subst-bd"/>
</dbReference>
<gene>
    <name evidence="6" type="ORF">HLH28_03590</name>
</gene>
<evidence type="ECO:0000256" key="4">
    <source>
        <dbReference type="ARBA" id="ARBA00023163"/>
    </source>
</evidence>
<dbReference type="SUPFAM" id="SSF46785">
    <property type="entry name" value="Winged helix' DNA-binding domain"/>
    <property type="match status" value="1"/>
</dbReference>
<dbReference type="EMBL" id="JABEQM010000002">
    <property type="protein sequence ID" value="MBB2200672.1"/>
    <property type="molecule type" value="Genomic_DNA"/>
</dbReference>
<dbReference type="Gene3D" id="3.40.190.290">
    <property type="match status" value="1"/>
</dbReference>
<protein>
    <submittedName>
        <fullName evidence="6">LysR family transcriptional regulator</fullName>
    </submittedName>
</protein>
<dbReference type="PANTHER" id="PTHR30537">
    <property type="entry name" value="HTH-TYPE TRANSCRIPTIONAL REGULATOR"/>
    <property type="match status" value="1"/>
</dbReference>
<dbReference type="Pfam" id="PF03466">
    <property type="entry name" value="LysR_substrate"/>
    <property type="match status" value="1"/>
</dbReference>
<name>A0A7W4K5L9_9PROT</name>
<evidence type="ECO:0000259" key="5">
    <source>
        <dbReference type="PROSITE" id="PS50931"/>
    </source>
</evidence>
<dbReference type="InterPro" id="IPR036388">
    <property type="entry name" value="WH-like_DNA-bd_sf"/>
</dbReference>
<accession>A0A7W4K5L9</accession>
<keyword evidence="7" id="KW-1185">Reference proteome</keyword>
<feature type="domain" description="HTH lysR-type" evidence="5">
    <location>
        <begin position="1"/>
        <end position="59"/>
    </location>
</feature>
<sequence length="292" mass="31875">MDLLAHIRVFIDIAEQGSLAAVARARRLAPSAVTASLRRLEDHVGARLVLRSTRKLALTPEGERFARQCRGVLLALDEAVDQAAGDGPLKGTIRVTSLNDFGRTRLCGLIDGFLARHPAVRFDLSLSDDVVDLIHGGYDLGLRTGPLSDSRLKARLILRGGRSVCAAPAYWARHGKPCRPEELSGHNCLVLARKGDPQSIWRFRDGEASLPVHVSGDRMTNDGGLLRHWAISGAGVVLKTDYDIAADLRAGRLETALDAFKQEDINIYAVHASGQHLSRRAQAFMEYLAEMC</sequence>
<dbReference type="RefSeq" id="WP_182954542.1">
    <property type="nucleotide sequence ID" value="NZ_JABEQM010000002.1"/>
</dbReference>
<evidence type="ECO:0000256" key="2">
    <source>
        <dbReference type="ARBA" id="ARBA00023015"/>
    </source>
</evidence>
<comment type="similarity">
    <text evidence="1">Belongs to the LysR transcriptional regulatory family.</text>
</comment>
<organism evidence="6 7">
    <name type="scientific">Gluconacetobacter tumulisoli</name>
    <dbReference type="NCBI Taxonomy" id="1286189"/>
    <lineage>
        <taxon>Bacteria</taxon>
        <taxon>Pseudomonadati</taxon>
        <taxon>Pseudomonadota</taxon>
        <taxon>Alphaproteobacteria</taxon>
        <taxon>Acetobacterales</taxon>
        <taxon>Acetobacteraceae</taxon>
        <taxon>Gluconacetobacter</taxon>
    </lineage>
</organism>
<dbReference type="Gene3D" id="1.10.10.10">
    <property type="entry name" value="Winged helix-like DNA-binding domain superfamily/Winged helix DNA-binding domain"/>
    <property type="match status" value="1"/>
</dbReference>
<dbReference type="GO" id="GO:0003677">
    <property type="term" value="F:DNA binding"/>
    <property type="evidence" value="ECO:0007669"/>
    <property type="project" value="UniProtKB-KW"/>
</dbReference>
<keyword evidence="4" id="KW-0804">Transcription</keyword>
<evidence type="ECO:0000256" key="1">
    <source>
        <dbReference type="ARBA" id="ARBA00009437"/>
    </source>
</evidence>
<dbReference type="PANTHER" id="PTHR30537:SF5">
    <property type="entry name" value="HTH-TYPE TRANSCRIPTIONAL ACTIVATOR TTDR-RELATED"/>
    <property type="match status" value="1"/>
</dbReference>
<evidence type="ECO:0000313" key="7">
    <source>
        <dbReference type="Proteomes" id="UP000578030"/>
    </source>
</evidence>